<keyword evidence="3 8" id="KW-1134">Transmembrane beta strand</keyword>
<dbReference type="PROSITE" id="PS52016">
    <property type="entry name" value="TONB_DEPENDENT_REC_3"/>
    <property type="match status" value="1"/>
</dbReference>
<organism evidence="11 12">
    <name type="scientific">Anaerospora hongkongensis</name>
    <dbReference type="NCBI Taxonomy" id="244830"/>
    <lineage>
        <taxon>Bacteria</taxon>
        <taxon>Bacillati</taxon>
        <taxon>Bacillota</taxon>
        <taxon>Negativicutes</taxon>
        <taxon>Selenomonadales</taxon>
        <taxon>Sporomusaceae</taxon>
        <taxon>Anaerospora</taxon>
    </lineage>
</organism>
<evidence type="ECO:0000256" key="8">
    <source>
        <dbReference type="PROSITE-ProRule" id="PRU01360"/>
    </source>
</evidence>
<gene>
    <name evidence="11" type="ORF">EV210_105151</name>
</gene>
<dbReference type="InterPro" id="IPR036942">
    <property type="entry name" value="Beta-barrel_TonB_sf"/>
</dbReference>
<dbReference type="RefSeq" id="WP_165898840.1">
    <property type="nucleotide sequence ID" value="NZ_SLUI01000005.1"/>
</dbReference>
<dbReference type="PANTHER" id="PTHR30069">
    <property type="entry name" value="TONB-DEPENDENT OUTER MEMBRANE RECEPTOR"/>
    <property type="match status" value="1"/>
</dbReference>
<dbReference type="GO" id="GO:0009279">
    <property type="term" value="C:cell outer membrane"/>
    <property type="evidence" value="ECO:0007669"/>
    <property type="project" value="UniProtKB-SubCell"/>
</dbReference>
<keyword evidence="12" id="KW-1185">Reference proteome</keyword>
<dbReference type="SUPFAM" id="SSF56935">
    <property type="entry name" value="Porins"/>
    <property type="match status" value="1"/>
</dbReference>
<dbReference type="Gene3D" id="2.40.170.20">
    <property type="entry name" value="TonB-dependent receptor, beta-barrel domain"/>
    <property type="match status" value="1"/>
</dbReference>
<feature type="domain" description="TonB-dependent receptor plug" evidence="10">
    <location>
        <begin position="61"/>
        <end position="165"/>
    </location>
</feature>
<dbReference type="AlphaFoldDB" id="A0A4R1Q6V9"/>
<evidence type="ECO:0000313" key="11">
    <source>
        <dbReference type="EMBL" id="TCL37717.1"/>
    </source>
</evidence>
<evidence type="ECO:0000256" key="5">
    <source>
        <dbReference type="ARBA" id="ARBA00022729"/>
    </source>
</evidence>
<evidence type="ECO:0000256" key="1">
    <source>
        <dbReference type="ARBA" id="ARBA00004571"/>
    </source>
</evidence>
<evidence type="ECO:0000256" key="9">
    <source>
        <dbReference type="SAM" id="SignalP"/>
    </source>
</evidence>
<comment type="caution">
    <text evidence="11">The sequence shown here is derived from an EMBL/GenBank/DDBJ whole genome shotgun (WGS) entry which is preliminary data.</text>
</comment>
<evidence type="ECO:0000256" key="2">
    <source>
        <dbReference type="ARBA" id="ARBA00022448"/>
    </source>
</evidence>
<keyword evidence="2 8" id="KW-0813">Transport</keyword>
<dbReference type="InterPro" id="IPR037066">
    <property type="entry name" value="Plug_dom_sf"/>
</dbReference>
<name>A0A4R1Q6V9_9FIRM</name>
<dbReference type="GO" id="GO:0015344">
    <property type="term" value="F:siderophore uptake transmembrane transporter activity"/>
    <property type="evidence" value="ECO:0007669"/>
    <property type="project" value="TreeGrafter"/>
</dbReference>
<feature type="signal peptide" evidence="9">
    <location>
        <begin position="1"/>
        <end position="32"/>
    </location>
</feature>
<evidence type="ECO:0000256" key="6">
    <source>
        <dbReference type="ARBA" id="ARBA00023136"/>
    </source>
</evidence>
<keyword evidence="11" id="KW-0675">Receptor</keyword>
<dbReference type="InterPro" id="IPR012910">
    <property type="entry name" value="Plug_dom"/>
</dbReference>
<protein>
    <submittedName>
        <fullName evidence="11">Outer membrane receptor protein involved in Fe transport</fullName>
    </submittedName>
</protein>
<dbReference type="EMBL" id="SLUI01000005">
    <property type="protein sequence ID" value="TCL37717.1"/>
    <property type="molecule type" value="Genomic_DNA"/>
</dbReference>
<sequence>MGLQGKNKAMSIRVGCTLVWGMASLCSGLAFAATGDSQPQEGEYGLPPVTVEAPRPAWEQRLSPGSVSVIIPEETQGEHKRLPELLETVPGVHIRRMNGTGQYSVAYIRGSTAAEVGVYMDGVPLKLGSEAAVDLSVIPVENVARIEVYRGYIPARFAGAPLGGVINIVTKKPETTGGMVSTGMRSFGGYQNSVSINSPLGSGSLLIGINRDQAKGDFPYNNLETLDRQGQVRDYYPPVERHRLNNSYHNTDVLLKWQDEQWHIKGTWRESTNLFPTPLFNSDEDDNPASPWFSDFRKEQTNIQKTLTVGRRLTTGKLDWGWQVDYLDQNKSWDTYPPPSGSQAIAQTNGNYQTRRTGMALDGTYQLADRHLLEFHGDYAHETYDVVGNGWSASGFFRGHFAPHYTSDQWHLQLQDTITLGKEEDLWFTPVVRMDQVKGRGNTEEEESWRSSWGTALKKKLANGWTLRSTYGTYNRFPNFYEIYGDGFFIRPNPTVIKQPLPTWEHGTQWDVGTDWQGKLGKVEGDLSLTYFHRRTEDLIDLIRLVNGSVYRNGGAGKAHGVELDSKLAWGRWDLQLAATWTWSEYLEAYYQQKGRLGKPFYNIPEFESYVRLGYRFPGEKLSVFTAYHYQDEVPFSHSNSTSFYEDALSTMELGLHYSFRPDMKLTAGVTDVFNKGSEQQQVRHDHWEDKKDKTMQNIWFPRQGRTYYATVQYSF</sequence>
<dbReference type="Pfam" id="PF07715">
    <property type="entry name" value="Plug"/>
    <property type="match status" value="1"/>
</dbReference>
<dbReference type="PANTHER" id="PTHR30069:SF29">
    <property type="entry name" value="HEMOGLOBIN AND HEMOGLOBIN-HAPTOGLOBIN-BINDING PROTEIN 1-RELATED"/>
    <property type="match status" value="1"/>
</dbReference>
<keyword evidence="5 9" id="KW-0732">Signal</keyword>
<proteinExistence type="inferred from homology"/>
<comment type="subcellular location">
    <subcellularLocation>
        <location evidence="1 8">Cell outer membrane</location>
        <topology evidence="1 8">Multi-pass membrane protein</topology>
    </subcellularLocation>
</comment>
<evidence type="ECO:0000256" key="7">
    <source>
        <dbReference type="ARBA" id="ARBA00023237"/>
    </source>
</evidence>
<evidence type="ECO:0000256" key="3">
    <source>
        <dbReference type="ARBA" id="ARBA00022452"/>
    </source>
</evidence>
<dbReference type="Gene3D" id="2.170.130.10">
    <property type="entry name" value="TonB-dependent receptor, plug domain"/>
    <property type="match status" value="1"/>
</dbReference>
<keyword evidence="7 8" id="KW-0998">Cell outer membrane</keyword>
<evidence type="ECO:0000256" key="4">
    <source>
        <dbReference type="ARBA" id="ARBA00022692"/>
    </source>
</evidence>
<dbReference type="GO" id="GO:0044718">
    <property type="term" value="P:siderophore transmembrane transport"/>
    <property type="evidence" value="ECO:0007669"/>
    <property type="project" value="TreeGrafter"/>
</dbReference>
<accession>A0A4R1Q6V9</accession>
<dbReference type="InterPro" id="IPR039426">
    <property type="entry name" value="TonB-dep_rcpt-like"/>
</dbReference>
<keyword evidence="6 8" id="KW-0472">Membrane</keyword>
<evidence type="ECO:0000313" key="12">
    <source>
        <dbReference type="Proteomes" id="UP000295063"/>
    </source>
</evidence>
<evidence type="ECO:0000259" key="10">
    <source>
        <dbReference type="Pfam" id="PF07715"/>
    </source>
</evidence>
<dbReference type="Proteomes" id="UP000295063">
    <property type="component" value="Unassembled WGS sequence"/>
</dbReference>
<keyword evidence="4 8" id="KW-0812">Transmembrane</keyword>
<dbReference type="CDD" id="cd01347">
    <property type="entry name" value="ligand_gated_channel"/>
    <property type="match status" value="1"/>
</dbReference>
<comment type="similarity">
    <text evidence="8">Belongs to the TonB-dependent receptor family.</text>
</comment>
<feature type="chain" id="PRO_5020351131" evidence="9">
    <location>
        <begin position="33"/>
        <end position="716"/>
    </location>
</feature>
<reference evidence="11 12" key="1">
    <citation type="submission" date="2019-03" db="EMBL/GenBank/DDBJ databases">
        <title>Genomic Encyclopedia of Type Strains, Phase IV (KMG-IV): sequencing the most valuable type-strain genomes for metagenomic binning, comparative biology and taxonomic classification.</title>
        <authorList>
            <person name="Goeker M."/>
        </authorList>
    </citation>
    <scope>NUCLEOTIDE SEQUENCE [LARGE SCALE GENOMIC DNA]</scope>
    <source>
        <strain evidence="11 12">DSM 15969</strain>
    </source>
</reference>